<dbReference type="EMBL" id="SRLO01000649">
    <property type="protein sequence ID" value="TNN49598.1"/>
    <property type="molecule type" value="Genomic_DNA"/>
</dbReference>
<gene>
    <name evidence="2" type="ORF">EYF80_040216</name>
</gene>
<name>A0A4Z2G7S9_9TELE</name>
<organism evidence="2 3">
    <name type="scientific">Liparis tanakae</name>
    <name type="common">Tanaka's snailfish</name>
    <dbReference type="NCBI Taxonomy" id="230148"/>
    <lineage>
        <taxon>Eukaryota</taxon>
        <taxon>Metazoa</taxon>
        <taxon>Chordata</taxon>
        <taxon>Craniata</taxon>
        <taxon>Vertebrata</taxon>
        <taxon>Euteleostomi</taxon>
        <taxon>Actinopterygii</taxon>
        <taxon>Neopterygii</taxon>
        <taxon>Teleostei</taxon>
        <taxon>Neoteleostei</taxon>
        <taxon>Acanthomorphata</taxon>
        <taxon>Eupercaria</taxon>
        <taxon>Perciformes</taxon>
        <taxon>Cottioidei</taxon>
        <taxon>Cottales</taxon>
        <taxon>Liparidae</taxon>
        <taxon>Liparis</taxon>
    </lineage>
</organism>
<proteinExistence type="predicted"/>
<feature type="region of interest" description="Disordered" evidence="1">
    <location>
        <begin position="28"/>
        <end position="49"/>
    </location>
</feature>
<evidence type="ECO:0000313" key="3">
    <source>
        <dbReference type="Proteomes" id="UP000314294"/>
    </source>
</evidence>
<sequence>MPLSVPGGGIHLPILPTSSRQMDLHTSLTYSTDPEPETEKPCAQPKQSYRPASRAWNISASHVHIWTWNDRCEKNGLALD</sequence>
<dbReference type="AlphaFoldDB" id="A0A4Z2G7S9"/>
<accession>A0A4Z2G7S9</accession>
<comment type="caution">
    <text evidence="2">The sequence shown here is derived from an EMBL/GenBank/DDBJ whole genome shotgun (WGS) entry which is preliminary data.</text>
</comment>
<protein>
    <submittedName>
        <fullName evidence="2">Uncharacterized protein</fullName>
    </submittedName>
</protein>
<dbReference type="Proteomes" id="UP000314294">
    <property type="component" value="Unassembled WGS sequence"/>
</dbReference>
<reference evidence="2 3" key="1">
    <citation type="submission" date="2019-03" db="EMBL/GenBank/DDBJ databases">
        <title>First draft genome of Liparis tanakae, snailfish: a comprehensive survey of snailfish specific genes.</title>
        <authorList>
            <person name="Kim W."/>
            <person name="Song I."/>
            <person name="Jeong J.-H."/>
            <person name="Kim D."/>
            <person name="Kim S."/>
            <person name="Ryu S."/>
            <person name="Song J.Y."/>
            <person name="Lee S.K."/>
        </authorList>
    </citation>
    <scope>NUCLEOTIDE SEQUENCE [LARGE SCALE GENOMIC DNA]</scope>
    <source>
        <tissue evidence="2">Muscle</tissue>
    </source>
</reference>
<evidence type="ECO:0000256" key="1">
    <source>
        <dbReference type="SAM" id="MobiDB-lite"/>
    </source>
</evidence>
<keyword evidence="3" id="KW-1185">Reference proteome</keyword>
<evidence type="ECO:0000313" key="2">
    <source>
        <dbReference type="EMBL" id="TNN49598.1"/>
    </source>
</evidence>